<evidence type="ECO:0000313" key="4">
    <source>
        <dbReference type="RefSeq" id="XP_019093875.1"/>
    </source>
</evidence>
<name>A0ABM1R4D7_CAMSA</name>
<evidence type="ECO:0000313" key="2">
    <source>
        <dbReference type="Proteomes" id="UP000694864"/>
    </source>
</evidence>
<feature type="domain" description="F-box" evidence="1">
    <location>
        <begin position="48"/>
        <end position="89"/>
    </location>
</feature>
<dbReference type="RefSeq" id="XP_019093875.1">
    <property type="nucleotide sequence ID" value="XM_019238330.1"/>
</dbReference>
<reference evidence="3 4" key="3">
    <citation type="submission" date="2025-05" db="UniProtKB">
        <authorList>
            <consortium name="RefSeq"/>
        </authorList>
    </citation>
    <scope>IDENTIFICATION</scope>
    <source>
        <tissue evidence="3 4">Leaf</tissue>
    </source>
</reference>
<accession>A0ABM1R4D7</accession>
<dbReference type="PANTHER" id="PTHR47123:SF24">
    <property type="entry name" value="LOW PROTEIN: F-BOX_KELCH-REPEAT PROTEIN"/>
    <property type="match status" value="1"/>
</dbReference>
<reference evidence="2" key="1">
    <citation type="journal article" date="1997" name="Nucleic Acids Res.">
        <title>tRNAscan-SE: a program for improved detection of transfer RNA genes in genomic sequence.</title>
        <authorList>
            <person name="Lowe T.M."/>
            <person name="Eddy S.R."/>
        </authorList>
    </citation>
    <scope>NUCLEOTIDE SEQUENCE [LARGE SCALE GENOMIC DNA]</scope>
    <source>
        <strain evidence="2">r\DH55</strain>
    </source>
</reference>
<evidence type="ECO:0000259" key="1">
    <source>
        <dbReference type="SMART" id="SM00256"/>
    </source>
</evidence>
<dbReference type="GeneID" id="104752122"/>
<dbReference type="InterPro" id="IPR036047">
    <property type="entry name" value="F-box-like_dom_sf"/>
</dbReference>
<proteinExistence type="predicted"/>
<dbReference type="Proteomes" id="UP000694864">
    <property type="component" value="Chromosome 16"/>
</dbReference>
<dbReference type="Pfam" id="PF03478">
    <property type="entry name" value="Beta-prop_KIB1-4"/>
    <property type="match status" value="1"/>
</dbReference>
<dbReference type="PANTHER" id="PTHR47123">
    <property type="entry name" value="F-BOX PROTEIN SKIP23"/>
    <property type="match status" value="1"/>
</dbReference>
<dbReference type="InterPro" id="IPR051304">
    <property type="entry name" value="SCF_F-box_domain"/>
</dbReference>
<evidence type="ECO:0000313" key="3">
    <source>
        <dbReference type="RefSeq" id="XP_019093874.1"/>
    </source>
</evidence>
<dbReference type="Pfam" id="PF12937">
    <property type="entry name" value="F-box-like"/>
    <property type="match status" value="1"/>
</dbReference>
<gene>
    <name evidence="3 4" type="primary">LOC104752122</name>
</gene>
<protein>
    <submittedName>
        <fullName evidence="3 4">F-box/kelch-repeat protein At1g64840-like</fullName>
    </submittedName>
</protein>
<dbReference type="SMART" id="SM00256">
    <property type="entry name" value="FBOX"/>
    <property type="match status" value="1"/>
</dbReference>
<reference evidence="2" key="2">
    <citation type="journal article" date="2014" name="Nat. Commun.">
        <title>The emerging biofuel crop Camelina sativa retains a highly undifferentiated hexaploid genome structure.</title>
        <authorList>
            <person name="Kagale S."/>
            <person name="Koh C."/>
            <person name="Nixon J."/>
            <person name="Bollina V."/>
            <person name="Clarke W.E."/>
            <person name="Tuteja R."/>
            <person name="Spillane C."/>
            <person name="Robinson S.J."/>
            <person name="Links M.G."/>
            <person name="Clarke C."/>
            <person name="Higgins E.E."/>
            <person name="Huebert T."/>
            <person name="Sharpe A.G."/>
            <person name="Parkin I.A."/>
        </authorList>
    </citation>
    <scope>NUCLEOTIDE SEQUENCE [LARGE SCALE GENOMIC DNA]</scope>
    <source>
        <strain evidence="2">r\DH55</strain>
    </source>
</reference>
<dbReference type="RefSeq" id="XP_019093874.1">
    <property type="nucleotide sequence ID" value="XM_019238329.1"/>
</dbReference>
<sequence length="411" mass="45970">MMVEAATETSSSIDCSLLLDCVSKLQLSPASKSTQPATKEQTPEWSLLPGELLQLILTYLDNCFEVVHVRSVCTSWRSSIPFPSCLLRLSYSLPTFADFPYDSKDLCILEKIPLFLFRVRDASPCEYFLGDIGLDESENHHIMEPLQCTVKVKIPGSEKPTLMNMLDCQIIPLGHQYRMIGWDPEAWTSAYRGVALLPLNKEGGGFVVLLNYTKVLLVLTSAEMRWMRVSKFSDASCWDLFTFRGRFYAVFLSGEIFVIDPCSLEVTPLKPSKPLNSSNYLVPSGDDELFLVEKIVPRYGELNYFRLVCRVSRLDEEAGEWVVVSDLGDRVLFIGELGNCSFSAKELPGGCGVSGNSVLFTNGPGNVTYAYKYGVETGNAGENLCFWRFSRENRVMILNRSPPVVALQVES</sequence>
<dbReference type="SUPFAM" id="SSF81383">
    <property type="entry name" value="F-box domain"/>
    <property type="match status" value="1"/>
</dbReference>
<organism evidence="2 4">
    <name type="scientific">Camelina sativa</name>
    <name type="common">False flax</name>
    <name type="synonym">Myagrum sativum</name>
    <dbReference type="NCBI Taxonomy" id="90675"/>
    <lineage>
        <taxon>Eukaryota</taxon>
        <taxon>Viridiplantae</taxon>
        <taxon>Streptophyta</taxon>
        <taxon>Embryophyta</taxon>
        <taxon>Tracheophyta</taxon>
        <taxon>Spermatophyta</taxon>
        <taxon>Magnoliopsida</taxon>
        <taxon>eudicotyledons</taxon>
        <taxon>Gunneridae</taxon>
        <taxon>Pentapetalae</taxon>
        <taxon>rosids</taxon>
        <taxon>malvids</taxon>
        <taxon>Brassicales</taxon>
        <taxon>Brassicaceae</taxon>
        <taxon>Camelineae</taxon>
        <taxon>Camelina</taxon>
    </lineage>
</organism>
<dbReference type="InterPro" id="IPR001810">
    <property type="entry name" value="F-box_dom"/>
</dbReference>
<dbReference type="InterPro" id="IPR005174">
    <property type="entry name" value="KIB1-4_b-propeller"/>
</dbReference>
<keyword evidence="2" id="KW-1185">Reference proteome</keyword>
<dbReference type="Gene3D" id="1.20.1280.50">
    <property type="match status" value="1"/>
</dbReference>